<dbReference type="PRINTS" id="PR00839">
    <property type="entry name" value="V8PROTEASE"/>
</dbReference>
<feature type="domain" description="Peptidase S1" evidence="7">
    <location>
        <begin position="33"/>
        <end position="279"/>
    </location>
</feature>
<name>A0A644VB05_9ZZZZ</name>
<feature type="region of interest" description="Disordered" evidence="6">
    <location>
        <begin position="260"/>
        <end position="279"/>
    </location>
</feature>
<evidence type="ECO:0000256" key="1">
    <source>
        <dbReference type="ARBA" id="ARBA00008764"/>
    </source>
</evidence>
<dbReference type="PANTHER" id="PTHR15462:SF8">
    <property type="entry name" value="SERINE PROTEASE"/>
    <property type="match status" value="1"/>
</dbReference>
<sequence length="279" mass="30038">MSPQEISRSGHYTQPFHGSPMRRLARALAALALLAGPAAAFESGLKLLATGAEGRGWEAVGRLDLGRGSFCTGTLIAPDMVLTAAHCLYDPRSGQMIPAGQIEFRAGWRNGRAVAYRSARRAMAHPSYLYQGPDRFDRVAWDLALVQLDAPIRLPQVQPFALDRGPGEGDQVGVVSYAHDRAEAPALQSMCEVLKREAGVVLMNCAADFGSSGAPVFAMREGEPRIVSIVSAKAELRKEPVSLGALVDGVTDLEQAMARRETLPETRETRTSGAKFIRP</sequence>
<keyword evidence="3" id="KW-0732">Signal</keyword>
<evidence type="ECO:0000259" key="7">
    <source>
        <dbReference type="PROSITE" id="PS50240"/>
    </source>
</evidence>
<dbReference type="GO" id="GO:0004252">
    <property type="term" value="F:serine-type endopeptidase activity"/>
    <property type="evidence" value="ECO:0007669"/>
    <property type="project" value="InterPro"/>
</dbReference>
<dbReference type="InterPro" id="IPR043504">
    <property type="entry name" value="Peptidase_S1_PA_chymotrypsin"/>
</dbReference>
<dbReference type="PROSITE" id="PS00134">
    <property type="entry name" value="TRYPSIN_HIS"/>
    <property type="match status" value="1"/>
</dbReference>
<organism evidence="8">
    <name type="scientific">bioreactor metagenome</name>
    <dbReference type="NCBI Taxonomy" id="1076179"/>
    <lineage>
        <taxon>unclassified sequences</taxon>
        <taxon>metagenomes</taxon>
        <taxon>ecological metagenomes</taxon>
    </lineage>
</organism>
<dbReference type="Gene3D" id="2.40.10.10">
    <property type="entry name" value="Trypsin-like serine proteases"/>
    <property type="match status" value="2"/>
</dbReference>
<dbReference type="InterPro" id="IPR008256">
    <property type="entry name" value="Peptidase_S1B"/>
</dbReference>
<accession>A0A644VB05</accession>
<gene>
    <name evidence="8" type="ORF">SDC9_34444</name>
</gene>
<dbReference type="InterPro" id="IPR050966">
    <property type="entry name" value="Glutamyl_endopeptidase"/>
</dbReference>
<evidence type="ECO:0000256" key="5">
    <source>
        <dbReference type="ARBA" id="ARBA00022825"/>
    </source>
</evidence>
<dbReference type="InterPro" id="IPR018114">
    <property type="entry name" value="TRYPSIN_HIS"/>
</dbReference>
<dbReference type="InterPro" id="IPR001254">
    <property type="entry name" value="Trypsin_dom"/>
</dbReference>
<comment type="similarity">
    <text evidence="1">Belongs to the peptidase S1B family.</text>
</comment>
<dbReference type="AlphaFoldDB" id="A0A644VB05"/>
<evidence type="ECO:0000313" key="8">
    <source>
        <dbReference type="EMBL" id="MPL88421.1"/>
    </source>
</evidence>
<dbReference type="Pfam" id="PF00089">
    <property type="entry name" value="Trypsin"/>
    <property type="match status" value="1"/>
</dbReference>
<dbReference type="InterPro" id="IPR009003">
    <property type="entry name" value="Peptidase_S1_PA"/>
</dbReference>
<comment type="caution">
    <text evidence="8">The sequence shown here is derived from an EMBL/GenBank/DDBJ whole genome shotgun (WGS) entry which is preliminary data.</text>
</comment>
<dbReference type="GO" id="GO:0006508">
    <property type="term" value="P:proteolysis"/>
    <property type="evidence" value="ECO:0007669"/>
    <property type="project" value="UniProtKB-KW"/>
</dbReference>
<keyword evidence="4" id="KW-0378">Hydrolase</keyword>
<evidence type="ECO:0000256" key="2">
    <source>
        <dbReference type="ARBA" id="ARBA00022670"/>
    </source>
</evidence>
<keyword evidence="5" id="KW-0720">Serine protease</keyword>
<dbReference type="PANTHER" id="PTHR15462">
    <property type="entry name" value="SERINE PROTEASE"/>
    <property type="match status" value="1"/>
</dbReference>
<evidence type="ECO:0000256" key="3">
    <source>
        <dbReference type="ARBA" id="ARBA00022729"/>
    </source>
</evidence>
<dbReference type="SUPFAM" id="SSF50494">
    <property type="entry name" value="Trypsin-like serine proteases"/>
    <property type="match status" value="1"/>
</dbReference>
<protein>
    <recommendedName>
        <fullName evidence="7">Peptidase S1 domain-containing protein</fullName>
    </recommendedName>
</protein>
<dbReference type="EMBL" id="VSSQ01000257">
    <property type="protein sequence ID" value="MPL88421.1"/>
    <property type="molecule type" value="Genomic_DNA"/>
</dbReference>
<keyword evidence="2" id="KW-0645">Protease</keyword>
<evidence type="ECO:0000256" key="6">
    <source>
        <dbReference type="SAM" id="MobiDB-lite"/>
    </source>
</evidence>
<evidence type="ECO:0000256" key="4">
    <source>
        <dbReference type="ARBA" id="ARBA00022801"/>
    </source>
</evidence>
<proteinExistence type="inferred from homology"/>
<dbReference type="PROSITE" id="PS50240">
    <property type="entry name" value="TRYPSIN_DOM"/>
    <property type="match status" value="1"/>
</dbReference>
<reference evidence="8" key="1">
    <citation type="submission" date="2019-08" db="EMBL/GenBank/DDBJ databases">
        <authorList>
            <person name="Kucharzyk K."/>
            <person name="Murdoch R.W."/>
            <person name="Higgins S."/>
            <person name="Loffler F."/>
        </authorList>
    </citation>
    <scope>NUCLEOTIDE SEQUENCE</scope>
</reference>
<feature type="compositionally biased region" description="Basic and acidic residues" evidence="6">
    <location>
        <begin position="260"/>
        <end position="270"/>
    </location>
</feature>